<evidence type="ECO:0000256" key="1">
    <source>
        <dbReference type="SAM" id="MobiDB-lite"/>
    </source>
</evidence>
<evidence type="ECO:0000313" key="2">
    <source>
        <dbReference type="EMBL" id="KAK1718787.1"/>
    </source>
</evidence>
<evidence type="ECO:0000313" key="3">
    <source>
        <dbReference type="Proteomes" id="UP001244207"/>
    </source>
</evidence>
<feature type="compositionally biased region" description="Polar residues" evidence="1">
    <location>
        <begin position="142"/>
        <end position="155"/>
    </location>
</feature>
<dbReference type="AlphaFoldDB" id="A0AAD8UBU6"/>
<feature type="region of interest" description="Disordered" evidence="1">
    <location>
        <begin position="130"/>
        <end position="180"/>
    </location>
</feature>
<dbReference type="GeneID" id="85392895"/>
<reference evidence="2" key="1">
    <citation type="submission" date="2021-12" db="EMBL/GenBank/DDBJ databases">
        <title>Comparative genomics, transcriptomics and evolutionary studies reveal genomic signatures of adaptation to plant cell wall in hemibiotrophic fungi.</title>
        <authorList>
            <consortium name="DOE Joint Genome Institute"/>
            <person name="Baroncelli R."/>
            <person name="Diaz J.F."/>
            <person name="Benocci T."/>
            <person name="Peng M."/>
            <person name="Battaglia E."/>
            <person name="Haridas S."/>
            <person name="Andreopoulos W."/>
            <person name="Labutti K."/>
            <person name="Pangilinan J."/>
            <person name="Floch G.L."/>
            <person name="Makela M.R."/>
            <person name="Henrissat B."/>
            <person name="Grigoriev I.V."/>
            <person name="Crouch J.A."/>
            <person name="De Vries R.P."/>
            <person name="Sukno S.A."/>
            <person name="Thon M.R."/>
        </authorList>
    </citation>
    <scope>NUCLEOTIDE SEQUENCE</scope>
    <source>
        <strain evidence="2">CBS 112980</strain>
    </source>
</reference>
<name>A0AAD8UBU6_GLOAC</name>
<gene>
    <name evidence="2" type="ORF">BDZ83DRAFT_632788</name>
</gene>
<dbReference type="RefSeq" id="XP_060361287.1">
    <property type="nucleotide sequence ID" value="XM_060508996.1"/>
</dbReference>
<dbReference type="EMBL" id="JAHMHS010000100">
    <property type="protein sequence ID" value="KAK1718787.1"/>
    <property type="molecule type" value="Genomic_DNA"/>
</dbReference>
<dbReference type="Proteomes" id="UP001244207">
    <property type="component" value="Unassembled WGS sequence"/>
</dbReference>
<organism evidence="2 3">
    <name type="scientific">Glomerella acutata</name>
    <name type="common">Colletotrichum acutatum</name>
    <dbReference type="NCBI Taxonomy" id="27357"/>
    <lineage>
        <taxon>Eukaryota</taxon>
        <taxon>Fungi</taxon>
        <taxon>Dikarya</taxon>
        <taxon>Ascomycota</taxon>
        <taxon>Pezizomycotina</taxon>
        <taxon>Sordariomycetes</taxon>
        <taxon>Hypocreomycetidae</taxon>
        <taxon>Glomerellales</taxon>
        <taxon>Glomerellaceae</taxon>
        <taxon>Colletotrichum</taxon>
        <taxon>Colletotrichum acutatum species complex</taxon>
    </lineage>
</organism>
<proteinExistence type="predicted"/>
<keyword evidence="3" id="KW-1185">Reference proteome</keyword>
<feature type="region of interest" description="Disordered" evidence="1">
    <location>
        <begin position="1"/>
        <end position="26"/>
    </location>
</feature>
<accession>A0AAD8UBU6</accession>
<feature type="compositionally biased region" description="Low complexity" evidence="1">
    <location>
        <begin position="8"/>
        <end position="17"/>
    </location>
</feature>
<protein>
    <submittedName>
        <fullName evidence="2">Uncharacterized protein</fullName>
    </submittedName>
</protein>
<feature type="compositionally biased region" description="Polar residues" evidence="1">
    <location>
        <begin position="168"/>
        <end position="180"/>
    </location>
</feature>
<sequence length="281" mass="30050">MESDDVSAAEASSQPPAERVKLSSSAADKNKPVFGRLDVTLDTDESGDITVNISNTRRLGKPVIDHLLDETFAFHGSRQQVHAMIDRILDYSENSITTGIVSLQPGTGEAALQSKAPTTTQAVESVAAAATVSENRTDPDSVASTNEGSVKSTATEVEASALKGPSTPAVTHQSQQTSKVVATPKPVAPQNSSLVLTRDHLKSVFRAWMNGGRPVTKLQTLLKKIPENYSPNPSVECMVLQKLAGKKPDMMAGELETVVRSYMTSVFKCCIQQKNTKIGRA</sequence>
<comment type="caution">
    <text evidence="2">The sequence shown here is derived from an EMBL/GenBank/DDBJ whole genome shotgun (WGS) entry which is preliminary data.</text>
</comment>